<keyword evidence="3" id="KW-1185">Reference proteome</keyword>
<evidence type="ECO:0000313" key="2">
    <source>
        <dbReference type="EMBL" id="KAF1852018.1"/>
    </source>
</evidence>
<name>A0A9P4GSM4_9PLEO</name>
<dbReference type="Proteomes" id="UP000800039">
    <property type="component" value="Unassembled WGS sequence"/>
</dbReference>
<protein>
    <submittedName>
        <fullName evidence="2">Uncharacterized protein</fullName>
    </submittedName>
</protein>
<feature type="region of interest" description="Disordered" evidence="1">
    <location>
        <begin position="1"/>
        <end position="68"/>
    </location>
</feature>
<proteinExistence type="predicted"/>
<dbReference type="RefSeq" id="XP_040794581.1">
    <property type="nucleotide sequence ID" value="XM_040937612.1"/>
</dbReference>
<comment type="caution">
    <text evidence="2">The sequence shown here is derived from an EMBL/GenBank/DDBJ whole genome shotgun (WGS) entry which is preliminary data.</text>
</comment>
<dbReference type="AlphaFoldDB" id="A0A9P4GSM4"/>
<feature type="compositionally biased region" description="Polar residues" evidence="1">
    <location>
        <begin position="50"/>
        <end position="63"/>
    </location>
</feature>
<dbReference type="GeneID" id="63854862"/>
<accession>A0A9P4GSM4</accession>
<feature type="region of interest" description="Disordered" evidence="1">
    <location>
        <begin position="98"/>
        <end position="125"/>
    </location>
</feature>
<evidence type="ECO:0000313" key="3">
    <source>
        <dbReference type="Proteomes" id="UP000800039"/>
    </source>
</evidence>
<feature type="compositionally biased region" description="Basic and acidic residues" evidence="1">
    <location>
        <begin position="29"/>
        <end position="47"/>
    </location>
</feature>
<feature type="compositionally biased region" description="Low complexity" evidence="1">
    <location>
        <begin position="9"/>
        <end position="25"/>
    </location>
</feature>
<evidence type="ECO:0000256" key="1">
    <source>
        <dbReference type="SAM" id="MobiDB-lite"/>
    </source>
</evidence>
<sequence length="228" mass="25868">MSSRASLWSRGQSLSGHSNSSTSSGLPGDEFHTLQKRQTRDRLEAHFSHHGSSTRSHPRTSYQDVFLPQDDRVRISEVKNATRRALGSSFDFTDGGYSRTKRVDSLKTPHAAGSRRGGSKYDEPIPQKYLDEYHKRSREDDEKYDADQYKADFTSFARWRTHDVLDVNNGAIRPPNSYRETAHSSAHLRSMDSVMDDKREVARPPLVSKFSFDSDMAEWRNSVGIPGA</sequence>
<organism evidence="2 3">
    <name type="scientific">Cucurbitaria berberidis CBS 394.84</name>
    <dbReference type="NCBI Taxonomy" id="1168544"/>
    <lineage>
        <taxon>Eukaryota</taxon>
        <taxon>Fungi</taxon>
        <taxon>Dikarya</taxon>
        <taxon>Ascomycota</taxon>
        <taxon>Pezizomycotina</taxon>
        <taxon>Dothideomycetes</taxon>
        <taxon>Pleosporomycetidae</taxon>
        <taxon>Pleosporales</taxon>
        <taxon>Pleosporineae</taxon>
        <taxon>Cucurbitariaceae</taxon>
        <taxon>Cucurbitaria</taxon>
    </lineage>
</organism>
<dbReference type="EMBL" id="ML976614">
    <property type="protein sequence ID" value="KAF1852018.1"/>
    <property type="molecule type" value="Genomic_DNA"/>
</dbReference>
<gene>
    <name evidence="2" type="ORF">K460DRAFT_413497</name>
</gene>
<dbReference type="OrthoDB" id="3800116at2759"/>
<reference evidence="2" key="1">
    <citation type="submission" date="2020-01" db="EMBL/GenBank/DDBJ databases">
        <authorList>
            <consortium name="DOE Joint Genome Institute"/>
            <person name="Haridas S."/>
            <person name="Albert R."/>
            <person name="Binder M."/>
            <person name="Bloem J."/>
            <person name="Labutti K."/>
            <person name="Salamov A."/>
            <person name="Andreopoulos B."/>
            <person name="Baker S.E."/>
            <person name="Barry K."/>
            <person name="Bills G."/>
            <person name="Bluhm B.H."/>
            <person name="Cannon C."/>
            <person name="Castanera R."/>
            <person name="Culley D.E."/>
            <person name="Daum C."/>
            <person name="Ezra D."/>
            <person name="Gonzalez J.B."/>
            <person name="Henrissat B."/>
            <person name="Kuo A."/>
            <person name="Liang C."/>
            <person name="Lipzen A."/>
            <person name="Lutzoni F."/>
            <person name="Magnuson J."/>
            <person name="Mondo S."/>
            <person name="Nolan M."/>
            <person name="Ohm R."/>
            <person name="Pangilinan J."/>
            <person name="Park H.-J."/>
            <person name="Ramirez L."/>
            <person name="Alfaro M."/>
            <person name="Sun H."/>
            <person name="Tritt A."/>
            <person name="Yoshinaga Y."/>
            <person name="Zwiers L.-H."/>
            <person name="Turgeon B.G."/>
            <person name="Goodwin S.B."/>
            <person name="Spatafora J.W."/>
            <person name="Crous P.W."/>
            <person name="Grigoriev I.V."/>
        </authorList>
    </citation>
    <scope>NUCLEOTIDE SEQUENCE</scope>
    <source>
        <strain evidence="2">CBS 394.84</strain>
    </source>
</reference>